<proteinExistence type="inferred from homology"/>
<protein>
    <submittedName>
        <fullName evidence="3">SMP-30/gluconolactonase/LRE family protein</fullName>
        <ecNumber evidence="3">3.1.1.99</ecNumber>
    </submittedName>
</protein>
<dbReference type="Gene3D" id="2.120.10.30">
    <property type="entry name" value="TolB, C-terminal domain"/>
    <property type="match status" value="1"/>
</dbReference>
<dbReference type="PANTHER" id="PTHR10907">
    <property type="entry name" value="REGUCALCIN"/>
    <property type="match status" value="1"/>
</dbReference>
<evidence type="ECO:0000259" key="2">
    <source>
        <dbReference type="Pfam" id="PF08450"/>
    </source>
</evidence>
<accession>A0ABU9GU63</accession>
<dbReference type="Pfam" id="PF08450">
    <property type="entry name" value="SGL"/>
    <property type="match status" value="1"/>
</dbReference>
<comment type="similarity">
    <text evidence="1">Belongs to the SMP-30/CGR1 family.</text>
</comment>
<dbReference type="InterPro" id="IPR013658">
    <property type="entry name" value="SGL"/>
</dbReference>
<organism evidence="3 4">
    <name type="scientific">Psychromonas aquatilis</name>
    <dbReference type="NCBI Taxonomy" id="2005072"/>
    <lineage>
        <taxon>Bacteria</taxon>
        <taxon>Pseudomonadati</taxon>
        <taxon>Pseudomonadota</taxon>
        <taxon>Gammaproteobacteria</taxon>
        <taxon>Alteromonadales</taxon>
        <taxon>Psychromonadaceae</taxon>
        <taxon>Psychromonas</taxon>
    </lineage>
</organism>
<dbReference type="InterPro" id="IPR011042">
    <property type="entry name" value="6-blade_b-propeller_TolB-like"/>
</dbReference>
<dbReference type="RefSeq" id="WP_341599034.1">
    <property type="nucleotide sequence ID" value="NZ_JBAKAZ010000102.1"/>
</dbReference>
<comment type="caution">
    <text evidence="3">The sequence shown here is derived from an EMBL/GenBank/DDBJ whole genome shotgun (WGS) entry which is preliminary data.</text>
</comment>
<reference evidence="3 4" key="1">
    <citation type="submission" date="2024-02" db="EMBL/GenBank/DDBJ databases">
        <title>Bacteria isolated from the canopy kelp, Nereocystis luetkeana.</title>
        <authorList>
            <person name="Pfister C.A."/>
            <person name="Younker I.T."/>
            <person name="Light S.H."/>
        </authorList>
    </citation>
    <scope>NUCLEOTIDE SEQUENCE [LARGE SCALE GENOMIC DNA]</scope>
    <source>
        <strain evidence="3 4">TI.1.05</strain>
    </source>
</reference>
<keyword evidence="3" id="KW-0378">Hydrolase</keyword>
<dbReference type="Proteomes" id="UP001369082">
    <property type="component" value="Unassembled WGS sequence"/>
</dbReference>
<dbReference type="EMBL" id="JBAKAZ010000102">
    <property type="protein sequence ID" value="MEL0630859.1"/>
    <property type="molecule type" value="Genomic_DNA"/>
</dbReference>
<feature type="domain" description="SMP-30/Gluconolactonase/LRE-like region" evidence="2">
    <location>
        <begin position="11"/>
        <end position="252"/>
    </location>
</feature>
<dbReference type="PANTHER" id="PTHR10907:SF47">
    <property type="entry name" value="REGUCALCIN"/>
    <property type="match status" value="1"/>
</dbReference>
<name>A0ABU9GU63_9GAMM</name>
<dbReference type="PRINTS" id="PR01790">
    <property type="entry name" value="SMP30FAMILY"/>
</dbReference>
<dbReference type="SUPFAM" id="SSF63829">
    <property type="entry name" value="Calcium-dependent phosphotriesterase"/>
    <property type="match status" value="1"/>
</dbReference>
<evidence type="ECO:0000313" key="4">
    <source>
        <dbReference type="Proteomes" id="UP001369082"/>
    </source>
</evidence>
<evidence type="ECO:0000313" key="3">
    <source>
        <dbReference type="EMBL" id="MEL0630859.1"/>
    </source>
</evidence>
<keyword evidence="4" id="KW-1185">Reference proteome</keyword>
<sequence length="289" mass="32418">MEALLSARFQLGECPRWDHQSKQLWWVDILQHQLHSFNLQTEHHQVRHLPEQIGCFTLSQSGGLIIAGQSGFYSLADAQSELTFISDPEEHLPAQRFNDGRCDSAGRFIAGTVNPNKDQIFGQFYQLNNDLQVTALVGKSWTCNGLAFSPDNKTLYWSDTPERKIYQCDYDPQKGQVSNQRLFYQVDESQGRPDGASVDQQGNYWSALYGGSEIICISPDGELLQRLSVPVTNPTMVCFGGEELKTMFITSAKQKMTAEQLQKNPLEGALLSCPAPIPGMLEYTFKGLE</sequence>
<dbReference type="EC" id="3.1.1.99" evidence="3"/>
<evidence type="ECO:0000256" key="1">
    <source>
        <dbReference type="ARBA" id="ARBA00008853"/>
    </source>
</evidence>
<dbReference type="InterPro" id="IPR005511">
    <property type="entry name" value="SMP-30"/>
</dbReference>
<gene>
    <name evidence="3" type="ORF">V6256_14740</name>
</gene>
<dbReference type="GO" id="GO:0016787">
    <property type="term" value="F:hydrolase activity"/>
    <property type="evidence" value="ECO:0007669"/>
    <property type="project" value="UniProtKB-KW"/>
</dbReference>